<dbReference type="CDD" id="cd07750">
    <property type="entry name" value="PolyPPase_VTC_like"/>
    <property type="match status" value="1"/>
</dbReference>
<dbReference type="EMBL" id="JACBXV010000309">
    <property type="protein sequence ID" value="NYS70416.1"/>
    <property type="molecule type" value="Genomic_DNA"/>
</dbReference>
<comment type="caution">
    <text evidence="2">The sequence shown here is derived from an EMBL/GenBank/DDBJ whole genome shotgun (WGS) entry which is preliminary data.</text>
</comment>
<feature type="domain" description="VTC" evidence="1">
    <location>
        <begin position="30"/>
        <end position="248"/>
    </location>
</feature>
<dbReference type="Gene3D" id="3.20.100.30">
    <property type="entry name" value="VTC, catalytic tunnel domain"/>
    <property type="match status" value="1"/>
</dbReference>
<proteinExistence type="predicted"/>
<dbReference type="AlphaFoldDB" id="A0A853ERY1"/>
<dbReference type="Pfam" id="PF09359">
    <property type="entry name" value="VTC"/>
    <property type="match status" value="1"/>
</dbReference>
<reference evidence="2 3" key="1">
    <citation type="submission" date="2020-07" db="EMBL/GenBank/DDBJ databases">
        <title>MOT database genomes.</title>
        <authorList>
            <person name="Joseph S."/>
            <person name="Aduse-Opoku J."/>
            <person name="Hashim A."/>
            <person name="Wade W."/>
            <person name="Curtis M."/>
        </authorList>
    </citation>
    <scope>NUCLEOTIDE SEQUENCE [LARGE SCALE GENOMIC DNA]</scope>
    <source>
        <strain evidence="2 3">WMus004</strain>
    </source>
</reference>
<dbReference type="RefSeq" id="WP_179901705.1">
    <property type="nucleotide sequence ID" value="NZ_JACBXV010000309.1"/>
</dbReference>
<organism evidence="2 3">
    <name type="scientific">Actinomyces bowdenii</name>
    <dbReference type="NCBI Taxonomy" id="131109"/>
    <lineage>
        <taxon>Bacteria</taxon>
        <taxon>Bacillati</taxon>
        <taxon>Actinomycetota</taxon>
        <taxon>Actinomycetes</taxon>
        <taxon>Actinomycetales</taxon>
        <taxon>Actinomycetaceae</taxon>
        <taxon>Actinomyces</taxon>
    </lineage>
</organism>
<dbReference type="InterPro" id="IPR042267">
    <property type="entry name" value="VTC_sf"/>
</dbReference>
<name>A0A853ERY1_9ACTO</name>
<dbReference type="Proteomes" id="UP000572528">
    <property type="component" value="Unassembled WGS sequence"/>
</dbReference>
<protein>
    <submittedName>
        <fullName evidence="2">Polyphosphate polymerase domain-containing protein</fullName>
    </submittedName>
</protein>
<gene>
    <name evidence="2" type="ORF">HZZ05_13040</name>
</gene>
<dbReference type="InterPro" id="IPR018966">
    <property type="entry name" value="VTC_domain"/>
</dbReference>
<evidence type="ECO:0000313" key="3">
    <source>
        <dbReference type="Proteomes" id="UP000572528"/>
    </source>
</evidence>
<accession>A0A853ERY1</accession>
<evidence type="ECO:0000313" key="2">
    <source>
        <dbReference type="EMBL" id="NYS70416.1"/>
    </source>
</evidence>
<dbReference type="GO" id="GO:0006799">
    <property type="term" value="P:polyphosphate biosynthetic process"/>
    <property type="evidence" value="ECO:0007669"/>
    <property type="project" value="UniProtKB-ARBA"/>
</dbReference>
<sequence length="278" mass="31321">MPRHTLRLRTHGMATISLQELNTDADLLTRIDRKYLIPLPDAQALISTLAPHGRVLQIDQLQAFSYASTYFDTPDLSTYLLSARKRRRSFKVRTRTYLDSDLCFLEVKTQGSRKSTVKTRLPYSSADCNRITREGGDFVIERLIDSHILAPSQAAQVAQMLSPVIMTHYDRITMHLPQDEARVTVDAYLTWRDIDVSGPGTRTSSIGDLIVVETKNPSTPSLADRFLWSQGHRPARISKYATGMALLHPGLPANKWHRTLTHELAGSRPSTYQARHAA</sequence>
<evidence type="ECO:0000259" key="1">
    <source>
        <dbReference type="Pfam" id="PF09359"/>
    </source>
</evidence>